<dbReference type="PROSITE" id="PS01219">
    <property type="entry name" value="AMMONIUM_TRANSP"/>
    <property type="match status" value="1"/>
</dbReference>
<keyword evidence="3 10" id="KW-0813">Transport</keyword>
<dbReference type="InterPro" id="IPR029020">
    <property type="entry name" value="Ammonium/urea_transptr"/>
</dbReference>
<feature type="transmembrane region" description="Helical" evidence="10">
    <location>
        <begin position="43"/>
        <end position="65"/>
    </location>
</feature>
<evidence type="ECO:0000256" key="9">
    <source>
        <dbReference type="ARBA" id="ARBA00050025"/>
    </source>
</evidence>
<evidence type="ECO:0000256" key="10">
    <source>
        <dbReference type="RuleBase" id="RU362002"/>
    </source>
</evidence>
<keyword evidence="6 10" id="KW-1133">Transmembrane helix</keyword>
<evidence type="ECO:0000313" key="12">
    <source>
        <dbReference type="EMBL" id="KPV53762.1"/>
    </source>
</evidence>
<keyword evidence="13" id="KW-1185">Reference proteome</keyword>
<keyword evidence="8 10" id="KW-0924">Ammonia transport</keyword>
<evidence type="ECO:0000256" key="7">
    <source>
        <dbReference type="ARBA" id="ARBA00023136"/>
    </source>
</evidence>
<protein>
    <recommendedName>
        <fullName evidence="9 10">Ammonium transporter</fullName>
    </recommendedName>
</protein>
<feature type="transmembrane region" description="Helical" evidence="10">
    <location>
        <begin position="313"/>
        <end position="335"/>
    </location>
</feature>
<feature type="transmembrane region" description="Helical" evidence="10">
    <location>
        <begin position="129"/>
        <end position="150"/>
    </location>
</feature>
<evidence type="ECO:0000259" key="11">
    <source>
        <dbReference type="Pfam" id="PF00909"/>
    </source>
</evidence>
<name>A0A0P9DUI7_9CHLR</name>
<sequence length="409" mass="42309">MDAINGADTAWVLISAALVMLMTPALGLFYGGMVRGKNVLSTIMHSFFMLALISVQWVLIGYSLAFGPSLGGFIGGLDWIGLNGVGLEPNPDYAATIPHQGFMVYQLMFAAITPALISGAFAERKRFKAFVIFSLLWSTLVYAPVAHWVWGVGGWIRALGALDFAGGTVVHITSGVSALVCAIVLGKRLGYGDEPMQPHNVTMTVLGTALLWFGWFGFNAGSALGSGALSVSAFVTTNTAAAMAALTWMTASWVRHKQPSVLGAAAGAVAGLVGITPAAGFVTPMAALIIGFLAGLGCFLAVELLVRGRVDDALDVFGVHGVGGIIGALATGIFATKAVNAAGADGLLYGNPGQLGVQALAIVVVAAYAAAVTWGLLKILDATIGLRVSREEEHRGLDTTQHGEVAYQA</sequence>
<dbReference type="InterPro" id="IPR024041">
    <property type="entry name" value="NH4_transpt_AmtB-like_dom"/>
</dbReference>
<feature type="domain" description="Ammonium transporter AmtB-like" evidence="11">
    <location>
        <begin position="10"/>
        <end position="407"/>
    </location>
</feature>
<accession>A0A0P9DUI7</accession>
<feature type="transmembrane region" description="Helical" evidence="10">
    <location>
        <begin position="162"/>
        <end position="186"/>
    </location>
</feature>
<evidence type="ECO:0000256" key="5">
    <source>
        <dbReference type="ARBA" id="ARBA00022692"/>
    </source>
</evidence>
<organism evidence="12 13">
    <name type="scientific">Kouleothrix aurantiaca</name>
    <dbReference type="NCBI Taxonomy" id="186479"/>
    <lineage>
        <taxon>Bacteria</taxon>
        <taxon>Bacillati</taxon>
        <taxon>Chloroflexota</taxon>
        <taxon>Chloroflexia</taxon>
        <taxon>Chloroflexales</taxon>
        <taxon>Roseiflexineae</taxon>
        <taxon>Roseiflexaceae</taxon>
        <taxon>Kouleothrix</taxon>
    </lineage>
</organism>
<dbReference type="AlphaFoldDB" id="A0A0P9DUI7"/>
<feature type="transmembrane region" description="Helical" evidence="10">
    <location>
        <begin position="355"/>
        <end position="377"/>
    </location>
</feature>
<keyword evidence="4" id="KW-1003">Cell membrane</keyword>
<feature type="transmembrane region" description="Helical" evidence="10">
    <location>
        <begin position="12"/>
        <end position="31"/>
    </location>
</feature>
<comment type="similarity">
    <text evidence="2 10">Belongs to the ammonia transporter channel (TC 1.A.11.2) family.</text>
</comment>
<dbReference type="PANTHER" id="PTHR43029">
    <property type="entry name" value="AMMONIUM TRANSPORTER MEP2"/>
    <property type="match status" value="1"/>
</dbReference>
<dbReference type="InterPro" id="IPR018047">
    <property type="entry name" value="Ammonium_transpt_CS"/>
</dbReference>
<dbReference type="GO" id="GO:0005886">
    <property type="term" value="C:plasma membrane"/>
    <property type="evidence" value="ECO:0007669"/>
    <property type="project" value="UniProtKB-SubCell"/>
</dbReference>
<dbReference type="GO" id="GO:0008519">
    <property type="term" value="F:ammonium channel activity"/>
    <property type="evidence" value="ECO:0007669"/>
    <property type="project" value="InterPro"/>
</dbReference>
<comment type="subcellular location">
    <subcellularLocation>
        <location evidence="1 10">Cell membrane</location>
        <topology evidence="1 10">Multi-pass membrane protein</topology>
    </subcellularLocation>
</comment>
<proteinExistence type="inferred from homology"/>
<dbReference type="FunFam" id="1.10.3430.10:FF:000007">
    <property type="entry name" value="Ammonium transporter"/>
    <property type="match status" value="1"/>
</dbReference>
<dbReference type="Proteomes" id="UP000050509">
    <property type="component" value="Unassembled WGS sequence"/>
</dbReference>
<dbReference type="NCBIfam" id="TIGR00836">
    <property type="entry name" value="amt"/>
    <property type="match status" value="1"/>
</dbReference>
<dbReference type="Gene3D" id="1.10.3430.10">
    <property type="entry name" value="Ammonium transporter AmtB like domains"/>
    <property type="match status" value="1"/>
</dbReference>
<keyword evidence="5 10" id="KW-0812">Transmembrane</keyword>
<evidence type="ECO:0000256" key="8">
    <source>
        <dbReference type="ARBA" id="ARBA00023177"/>
    </source>
</evidence>
<reference evidence="12 13" key="1">
    <citation type="submission" date="2015-09" db="EMBL/GenBank/DDBJ databases">
        <title>Draft genome sequence of Kouleothrix aurantiaca JCM 19913.</title>
        <authorList>
            <person name="Hemp J."/>
        </authorList>
    </citation>
    <scope>NUCLEOTIDE SEQUENCE [LARGE SCALE GENOMIC DNA]</scope>
    <source>
        <strain evidence="12 13">COM-B</strain>
    </source>
</reference>
<keyword evidence="7 10" id="KW-0472">Membrane</keyword>
<evidence type="ECO:0000256" key="1">
    <source>
        <dbReference type="ARBA" id="ARBA00004651"/>
    </source>
</evidence>
<comment type="caution">
    <text evidence="12">The sequence shown here is derived from an EMBL/GenBank/DDBJ whole genome shotgun (WGS) entry which is preliminary data.</text>
</comment>
<feature type="transmembrane region" description="Helical" evidence="10">
    <location>
        <begin position="198"/>
        <end position="218"/>
    </location>
</feature>
<feature type="transmembrane region" description="Helical" evidence="10">
    <location>
        <begin position="224"/>
        <end position="249"/>
    </location>
</feature>
<evidence type="ECO:0000256" key="2">
    <source>
        <dbReference type="ARBA" id="ARBA00005887"/>
    </source>
</evidence>
<feature type="transmembrane region" description="Helical" evidence="10">
    <location>
        <begin position="261"/>
        <end position="279"/>
    </location>
</feature>
<evidence type="ECO:0000256" key="3">
    <source>
        <dbReference type="ARBA" id="ARBA00022448"/>
    </source>
</evidence>
<feature type="transmembrane region" description="Helical" evidence="10">
    <location>
        <begin position="102"/>
        <end position="122"/>
    </location>
</feature>
<evidence type="ECO:0000256" key="6">
    <source>
        <dbReference type="ARBA" id="ARBA00022989"/>
    </source>
</evidence>
<dbReference type="SUPFAM" id="SSF111352">
    <property type="entry name" value="Ammonium transporter"/>
    <property type="match status" value="1"/>
</dbReference>
<evidence type="ECO:0000313" key="13">
    <source>
        <dbReference type="Proteomes" id="UP000050509"/>
    </source>
</evidence>
<dbReference type="PATRIC" id="fig|186479.3.peg.3169"/>
<dbReference type="PANTHER" id="PTHR43029:SF21">
    <property type="entry name" value="AMMONIUM TRANSPORTER 1"/>
    <property type="match status" value="1"/>
</dbReference>
<feature type="transmembrane region" description="Helical" evidence="10">
    <location>
        <begin position="285"/>
        <end position="306"/>
    </location>
</feature>
<dbReference type="InterPro" id="IPR001905">
    <property type="entry name" value="Ammonium_transpt"/>
</dbReference>
<dbReference type="Pfam" id="PF00909">
    <property type="entry name" value="Ammonium_transp"/>
    <property type="match status" value="1"/>
</dbReference>
<gene>
    <name evidence="12" type="ORF">SE17_07735</name>
</gene>
<evidence type="ECO:0000256" key="4">
    <source>
        <dbReference type="ARBA" id="ARBA00022475"/>
    </source>
</evidence>
<dbReference type="EMBL" id="LJCR01000183">
    <property type="protein sequence ID" value="KPV53762.1"/>
    <property type="molecule type" value="Genomic_DNA"/>
</dbReference>